<dbReference type="NCBIfam" id="TIGR01313">
    <property type="entry name" value="therm_gnt_kin"/>
    <property type="match status" value="1"/>
</dbReference>
<dbReference type="InterPro" id="IPR031322">
    <property type="entry name" value="Shikimate/glucono_kinase"/>
</dbReference>
<comment type="pathway">
    <text evidence="1">Carbohydrate acid metabolism.</text>
</comment>
<keyword evidence="11" id="KW-1185">Reference proteome</keyword>
<dbReference type="Proteomes" id="UP001162030">
    <property type="component" value="Chromosome"/>
</dbReference>
<dbReference type="PANTHER" id="PTHR43442:SF3">
    <property type="entry name" value="GLUCONOKINASE-RELATED"/>
    <property type="match status" value="1"/>
</dbReference>
<protein>
    <recommendedName>
        <fullName evidence="3 9">Gluconokinase</fullName>
        <ecNumber evidence="3 9">2.7.1.12</ecNumber>
    </recommendedName>
</protein>
<gene>
    <name evidence="10" type="ORF">MSZNOR_3168</name>
</gene>
<evidence type="ECO:0000256" key="4">
    <source>
        <dbReference type="ARBA" id="ARBA00022679"/>
    </source>
</evidence>
<evidence type="ECO:0000256" key="1">
    <source>
        <dbReference type="ARBA" id="ARBA00004761"/>
    </source>
</evidence>
<dbReference type="PANTHER" id="PTHR43442">
    <property type="entry name" value="GLUCONOKINASE-RELATED"/>
    <property type="match status" value="1"/>
</dbReference>
<reference evidence="10 11" key="1">
    <citation type="submission" date="2023-03" db="EMBL/GenBank/DDBJ databases">
        <authorList>
            <person name="Pearce D."/>
        </authorList>
    </citation>
    <scope>NUCLEOTIDE SEQUENCE [LARGE SCALE GENOMIC DNA]</scope>
    <source>
        <strain evidence="10">Msz</strain>
    </source>
</reference>
<evidence type="ECO:0000256" key="6">
    <source>
        <dbReference type="ARBA" id="ARBA00022777"/>
    </source>
</evidence>
<organism evidence="10 11">
    <name type="scientific">Methylocaldum szegediense</name>
    <dbReference type="NCBI Taxonomy" id="73780"/>
    <lineage>
        <taxon>Bacteria</taxon>
        <taxon>Pseudomonadati</taxon>
        <taxon>Pseudomonadota</taxon>
        <taxon>Gammaproteobacteria</taxon>
        <taxon>Methylococcales</taxon>
        <taxon>Methylococcaceae</taxon>
        <taxon>Methylocaldum</taxon>
    </lineage>
</organism>
<keyword evidence="6 9" id="KW-0418">Kinase</keyword>
<dbReference type="GO" id="GO:0046316">
    <property type="term" value="F:gluconokinase activity"/>
    <property type="evidence" value="ECO:0007669"/>
    <property type="project" value="UniProtKB-EC"/>
</dbReference>
<comment type="similarity">
    <text evidence="2 9">Belongs to the gluconokinase GntK/GntV family.</text>
</comment>
<dbReference type="SUPFAM" id="SSF52540">
    <property type="entry name" value="P-loop containing nucleoside triphosphate hydrolases"/>
    <property type="match status" value="1"/>
</dbReference>
<proteinExistence type="inferred from homology"/>
<dbReference type="Gene3D" id="3.40.50.300">
    <property type="entry name" value="P-loop containing nucleotide triphosphate hydrolases"/>
    <property type="match status" value="1"/>
</dbReference>
<dbReference type="EC" id="2.7.1.12" evidence="3 9"/>
<keyword evidence="7 9" id="KW-0067">ATP-binding</keyword>
<keyword evidence="4 9" id="KW-0808">Transferase</keyword>
<evidence type="ECO:0000313" key="11">
    <source>
        <dbReference type="Proteomes" id="UP001162030"/>
    </source>
</evidence>
<dbReference type="Pfam" id="PF01202">
    <property type="entry name" value="SKI"/>
    <property type="match status" value="1"/>
</dbReference>
<dbReference type="InterPro" id="IPR027417">
    <property type="entry name" value="P-loop_NTPase"/>
</dbReference>
<evidence type="ECO:0000313" key="10">
    <source>
        <dbReference type="EMBL" id="CAI8887020.1"/>
    </source>
</evidence>
<evidence type="ECO:0000256" key="8">
    <source>
        <dbReference type="ARBA" id="ARBA00048090"/>
    </source>
</evidence>
<keyword evidence="5 9" id="KW-0547">Nucleotide-binding</keyword>
<evidence type="ECO:0000256" key="3">
    <source>
        <dbReference type="ARBA" id="ARBA00012054"/>
    </source>
</evidence>
<dbReference type="EMBL" id="OX458333">
    <property type="protein sequence ID" value="CAI8887020.1"/>
    <property type="molecule type" value="Genomic_DNA"/>
</dbReference>
<name>A0ABN8X8D9_9GAMM</name>
<evidence type="ECO:0000256" key="7">
    <source>
        <dbReference type="ARBA" id="ARBA00022840"/>
    </source>
</evidence>
<accession>A0ABN8X8D9</accession>
<sequence>MNADRPVIVVLLGVSGSGKTTIGLRLAERLSWPFFDGDDFHPEQNLTKMMQHQPLTDADREPWLDRLAELIEASIAAGRSAVIACSALRHAYRERLARGRREVVFVYLKGCFELVRDRLARRQGHFMPIDLLPSQFETLEEPLDAIAIDIRESPEAIVEALIPQLENPIEKRPGNKSFQ</sequence>
<evidence type="ECO:0000256" key="5">
    <source>
        <dbReference type="ARBA" id="ARBA00022741"/>
    </source>
</evidence>
<evidence type="ECO:0000256" key="9">
    <source>
        <dbReference type="RuleBase" id="RU363066"/>
    </source>
</evidence>
<dbReference type="CDD" id="cd02021">
    <property type="entry name" value="GntK"/>
    <property type="match status" value="1"/>
</dbReference>
<evidence type="ECO:0000256" key="2">
    <source>
        <dbReference type="ARBA" id="ARBA00008420"/>
    </source>
</evidence>
<dbReference type="InterPro" id="IPR006001">
    <property type="entry name" value="Therm_gnt_kin"/>
</dbReference>
<comment type="catalytic activity">
    <reaction evidence="8 9">
        <text>D-gluconate + ATP = 6-phospho-D-gluconate + ADP + H(+)</text>
        <dbReference type="Rhea" id="RHEA:19433"/>
        <dbReference type="ChEBI" id="CHEBI:15378"/>
        <dbReference type="ChEBI" id="CHEBI:18391"/>
        <dbReference type="ChEBI" id="CHEBI:30616"/>
        <dbReference type="ChEBI" id="CHEBI:58759"/>
        <dbReference type="ChEBI" id="CHEBI:456216"/>
        <dbReference type="EC" id="2.7.1.12"/>
    </reaction>
</comment>
<dbReference type="RefSeq" id="WP_036269106.1">
    <property type="nucleotide sequence ID" value="NZ_OX458333.1"/>
</dbReference>